<comment type="caution">
    <text evidence="2">The sequence shown here is derived from an EMBL/GenBank/DDBJ whole genome shotgun (WGS) entry which is preliminary data.</text>
</comment>
<dbReference type="RefSeq" id="WP_050591476.1">
    <property type="nucleotide sequence ID" value="NZ_BOQM01000030.1"/>
</dbReference>
<protein>
    <submittedName>
        <fullName evidence="2">Uncharacterized protein</fullName>
    </submittedName>
</protein>
<dbReference type="EMBL" id="VFOL01000001">
    <property type="protein sequence ID" value="TQL36886.1"/>
    <property type="molecule type" value="Genomic_DNA"/>
</dbReference>
<name>A0A542XM04_SALAC</name>
<dbReference type="Proteomes" id="UP000315983">
    <property type="component" value="Unassembled WGS sequence"/>
</dbReference>
<sequence length="129" mass="13737">MPTETPNRFAHEFIRATNFYAQRCNGPALITLLATGDIVTAATHPIPAPDTIETALAGMARLIIDQGQLFGTDIAGYAVVLPGERVAVAADRTGATHHIQLPGAPTEPLRSDRWGAICDGFTAMINDVR</sequence>
<evidence type="ECO:0000313" key="4">
    <source>
        <dbReference type="Proteomes" id="UP000677457"/>
    </source>
</evidence>
<dbReference type="EMBL" id="BOQM01000030">
    <property type="protein sequence ID" value="GIM87076.1"/>
    <property type="molecule type" value="Genomic_DNA"/>
</dbReference>
<proteinExistence type="predicted"/>
<dbReference type="AlphaFoldDB" id="A0A542XM04"/>
<accession>A0A542XM04</accession>
<dbReference type="GeneID" id="93771280"/>
<reference evidence="2 3" key="1">
    <citation type="submission" date="2019-06" db="EMBL/GenBank/DDBJ databases">
        <title>Sequencing the genomes of 1000 actinobacteria strains.</title>
        <authorList>
            <person name="Klenk H.-P."/>
        </authorList>
    </citation>
    <scope>NUCLEOTIDE SEQUENCE [LARGE SCALE GENOMIC DNA]</scope>
    <source>
        <strain evidence="2 3">DSM 44819</strain>
    </source>
</reference>
<evidence type="ECO:0000313" key="3">
    <source>
        <dbReference type="Proteomes" id="UP000315983"/>
    </source>
</evidence>
<keyword evidence="4" id="KW-1185">Reference proteome</keyword>
<gene>
    <name evidence="2" type="ORF">FB564_2020</name>
    <name evidence="1" type="ORF">Sar04_38120</name>
</gene>
<evidence type="ECO:0000313" key="1">
    <source>
        <dbReference type="EMBL" id="GIM87076.1"/>
    </source>
</evidence>
<organism evidence="2 3">
    <name type="scientific">Salinispora arenicola</name>
    <dbReference type="NCBI Taxonomy" id="168697"/>
    <lineage>
        <taxon>Bacteria</taxon>
        <taxon>Bacillati</taxon>
        <taxon>Actinomycetota</taxon>
        <taxon>Actinomycetes</taxon>
        <taxon>Micromonosporales</taxon>
        <taxon>Micromonosporaceae</taxon>
        <taxon>Salinispora</taxon>
    </lineage>
</organism>
<reference evidence="1 4" key="2">
    <citation type="submission" date="2021-03" db="EMBL/GenBank/DDBJ databases">
        <title>Whole genome shotgun sequence of Salinispora arenicola NBRC 105043.</title>
        <authorList>
            <person name="Komaki H."/>
            <person name="Tamura T."/>
        </authorList>
    </citation>
    <scope>NUCLEOTIDE SEQUENCE [LARGE SCALE GENOMIC DNA]</scope>
    <source>
        <strain evidence="1 4">NBRC 105043</strain>
    </source>
</reference>
<dbReference type="Proteomes" id="UP000677457">
    <property type="component" value="Unassembled WGS sequence"/>
</dbReference>
<evidence type="ECO:0000313" key="2">
    <source>
        <dbReference type="EMBL" id="TQL36886.1"/>
    </source>
</evidence>